<evidence type="ECO:0000256" key="9">
    <source>
        <dbReference type="PIRSR" id="PIRSR005586-2"/>
    </source>
</evidence>
<keyword evidence="13" id="KW-1185">Reference proteome</keyword>
<dbReference type="FunCoup" id="D8R331">
    <property type="interactions" value="3579"/>
</dbReference>
<evidence type="ECO:0000256" key="10">
    <source>
        <dbReference type="SAM" id="Phobius"/>
    </source>
</evidence>
<organism evidence="13">
    <name type="scientific">Selaginella moellendorffii</name>
    <name type="common">Spikemoss</name>
    <dbReference type="NCBI Taxonomy" id="88036"/>
    <lineage>
        <taxon>Eukaryota</taxon>
        <taxon>Viridiplantae</taxon>
        <taxon>Streptophyta</taxon>
        <taxon>Embryophyta</taxon>
        <taxon>Tracheophyta</taxon>
        <taxon>Lycopodiopsida</taxon>
        <taxon>Selaginellales</taxon>
        <taxon>Selaginellaceae</taxon>
        <taxon>Selaginella</taxon>
    </lineage>
</organism>
<dbReference type="Pfam" id="PF01096">
    <property type="entry name" value="Zn_ribbon_TFIIS"/>
    <property type="match status" value="1"/>
</dbReference>
<dbReference type="GO" id="GO:0006363">
    <property type="term" value="P:termination of RNA polymerase I transcription"/>
    <property type="evidence" value="ECO:0000318"/>
    <property type="project" value="GO_Central"/>
</dbReference>
<gene>
    <name evidence="12" type="ORF">SELMODRAFT_83849</name>
</gene>
<dbReference type="SUPFAM" id="SSF57783">
    <property type="entry name" value="Zinc beta-ribbon"/>
    <property type="match status" value="1"/>
</dbReference>
<keyword evidence="4 9" id="KW-0863">Zinc-finger</keyword>
<keyword evidence="3 8" id="KW-0479">Metal-binding</keyword>
<dbReference type="STRING" id="88036.D8R331"/>
<dbReference type="InterPro" id="IPR034004">
    <property type="entry name" value="Zn_ribbon_RPA12_C"/>
</dbReference>
<feature type="binding site" evidence="8">
    <location>
        <position position="107"/>
    </location>
    <ligand>
        <name>Zn(2+)</name>
        <dbReference type="ChEBI" id="CHEBI:29105"/>
        <label>2</label>
    </ligand>
</feature>
<keyword evidence="10" id="KW-0472">Membrane</keyword>
<accession>D8R331</accession>
<keyword evidence="10" id="KW-1133">Transmembrane helix</keyword>
<dbReference type="GO" id="GO:0005736">
    <property type="term" value="C:RNA polymerase I complex"/>
    <property type="evidence" value="ECO:0000318"/>
    <property type="project" value="GO_Central"/>
</dbReference>
<reference evidence="12 13" key="1">
    <citation type="journal article" date="2011" name="Science">
        <title>The Selaginella genome identifies genetic changes associated with the evolution of vascular plants.</title>
        <authorList>
            <person name="Banks J.A."/>
            <person name="Nishiyama T."/>
            <person name="Hasebe M."/>
            <person name="Bowman J.L."/>
            <person name="Gribskov M."/>
            <person name="dePamphilis C."/>
            <person name="Albert V.A."/>
            <person name="Aono N."/>
            <person name="Aoyama T."/>
            <person name="Ambrose B.A."/>
            <person name="Ashton N.W."/>
            <person name="Axtell M.J."/>
            <person name="Barker E."/>
            <person name="Barker M.S."/>
            <person name="Bennetzen J.L."/>
            <person name="Bonawitz N.D."/>
            <person name="Chapple C."/>
            <person name="Cheng C."/>
            <person name="Correa L.G."/>
            <person name="Dacre M."/>
            <person name="DeBarry J."/>
            <person name="Dreyer I."/>
            <person name="Elias M."/>
            <person name="Engstrom E.M."/>
            <person name="Estelle M."/>
            <person name="Feng L."/>
            <person name="Finet C."/>
            <person name="Floyd S.K."/>
            <person name="Frommer W.B."/>
            <person name="Fujita T."/>
            <person name="Gramzow L."/>
            <person name="Gutensohn M."/>
            <person name="Harholt J."/>
            <person name="Hattori M."/>
            <person name="Heyl A."/>
            <person name="Hirai T."/>
            <person name="Hiwatashi Y."/>
            <person name="Ishikawa M."/>
            <person name="Iwata M."/>
            <person name="Karol K.G."/>
            <person name="Koehler B."/>
            <person name="Kolukisaoglu U."/>
            <person name="Kubo M."/>
            <person name="Kurata T."/>
            <person name="Lalonde S."/>
            <person name="Li K."/>
            <person name="Li Y."/>
            <person name="Litt A."/>
            <person name="Lyons E."/>
            <person name="Manning G."/>
            <person name="Maruyama T."/>
            <person name="Michael T.P."/>
            <person name="Mikami K."/>
            <person name="Miyazaki S."/>
            <person name="Morinaga S."/>
            <person name="Murata T."/>
            <person name="Mueller-Roeber B."/>
            <person name="Nelson D.R."/>
            <person name="Obara M."/>
            <person name="Oguri Y."/>
            <person name="Olmstead R.G."/>
            <person name="Onodera N."/>
            <person name="Petersen B.L."/>
            <person name="Pils B."/>
            <person name="Prigge M."/>
            <person name="Rensing S.A."/>
            <person name="Riano-Pachon D.M."/>
            <person name="Roberts A.W."/>
            <person name="Sato Y."/>
            <person name="Scheller H.V."/>
            <person name="Schulz B."/>
            <person name="Schulz C."/>
            <person name="Shakirov E.V."/>
            <person name="Shibagaki N."/>
            <person name="Shinohara N."/>
            <person name="Shippen D.E."/>
            <person name="Soerensen I."/>
            <person name="Sotooka R."/>
            <person name="Sugimoto N."/>
            <person name="Sugita M."/>
            <person name="Sumikawa N."/>
            <person name="Tanurdzic M."/>
            <person name="Theissen G."/>
            <person name="Ulvskov P."/>
            <person name="Wakazuki S."/>
            <person name="Weng J.K."/>
            <person name="Willats W.W."/>
            <person name="Wipf D."/>
            <person name="Wolf P.G."/>
            <person name="Yang L."/>
            <person name="Zimmer A.D."/>
            <person name="Zhu Q."/>
            <person name="Mitros T."/>
            <person name="Hellsten U."/>
            <person name="Loque D."/>
            <person name="Otillar R."/>
            <person name="Salamov A."/>
            <person name="Schmutz J."/>
            <person name="Shapiro H."/>
            <person name="Lindquist E."/>
            <person name="Lucas S."/>
            <person name="Rokhsar D."/>
            <person name="Grigoriev I.V."/>
        </authorList>
    </citation>
    <scope>NUCLEOTIDE SEQUENCE [LARGE SCALE GENOMIC DNA]</scope>
</reference>
<evidence type="ECO:0000256" key="2">
    <source>
        <dbReference type="ARBA" id="ARBA00022478"/>
    </source>
</evidence>
<dbReference type="AlphaFoldDB" id="D8R331"/>
<dbReference type="PANTHER" id="PTHR11239:SF14">
    <property type="entry name" value="DNA-DIRECTED RNA POLYMERASE I SUBUNIT RPA12"/>
    <property type="match status" value="1"/>
</dbReference>
<feature type="zinc finger region" description="C4-type" evidence="9">
    <location>
        <begin position="10"/>
        <end position="30"/>
    </location>
</feature>
<evidence type="ECO:0000259" key="11">
    <source>
        <dbReference type="PROSITE" id="PS51133"/>
    </source>
</evidence>
<evidence type="ECO:0000256" key="1">
    <source>
        <dbReference type="ARBA" id="ARBA00004604"/>
    </source>
</evidence>
<dbReference type="PROSITE" id="PS00466">
    <property type="entry name" value="ZF_TFIIS_1"/>
    <property type="match status" value="1"/>
</dbReference>
<evidence type="ECO:0000313" key="12">
    <source>
        <dbReference type="EMBL" id="EFJ32874.1"/>
    </source>
</evidence>
<protein>
    <recommendedName>
        <fullName evidence="7">DNA-directed RNA polymerase subunit</fullName>
    </recommendedName>
</protein>
<sequence>MGGRSDCDFCALCGTMLVYESATTASCALCKAQRNAEGMIHRSIAHFLLINSLFGVLVYIYSTQWSRRRCGVNEDCPKCKNPQLEYYTRQLRSADEGQTVFYECPKCRHKFSQNT</sequence>
<feature type="binding site" evidence="8">
    <location>
        <position position="27"/>
    </location>
    <ligand>
        <name>Zn(2+)</name>
        <dbReference type="ChEBI" id="CHEBI:29105"/>
        <label>1</label>
    </ligand>
</feature>
<dbReference type="Gramene" id="EFJ32874">
    <property type="protein sequence ID" value="EFJ32874"/>
    <property type="gene ID" value="SELMODRAFT_83849"/>
</dbReference>
<keyword evidence="10" id="KW-0812">Transmembrane</keyword>
<dbReference type="SMART" id="SM00440">
    <property type="entry name" value="ZnF_C2C2"/>
    <property type="match status" value="1"/>
</dbReference>
<dbReference type="PANTHER" id="PTHR11239">
    <property type="entry name" value="DNA-DIRECTED RNA POLYMERASE"/>
    <property type="match status" value="1"/>
</dbReference>
<feature type="binding site" evidence="8">
    <location>
        <position position="10"/>
    </location>
    <ligand>
        <name>Zn(2+)</name>
        <dbReference type="ChEBI" id="CHEBI:29105"/>
        <label>1</label>
    </ligand>
</feature>
<dbReference type="GO" id="GO:0003899">
    <property type="term" value="F:DNA-directed RNA polymerase activity"/>
    <property type="evidence" value="ECO:0007669"/>
    <property type="project" value="InterPro"/>
</dbReference>
<dbReference type="Gene3D" id="2.20.25.10">
    <property type="match status" value="1"/>
</dbReference>
<feature type="domain" description="TFIIS-type" evidence="11">
    <location>
        <begin position="72"/>
        <end position="112"/>
    </location>
</feature>
<dbReference type="InParanoid" id="D8R331"/>
<evidence type="ECO:0000256" key="7">
    <source>
        <dbReference type="PIRNR" id="PIRNR005586"/>
    </source>
</evidence>
<dbReference type="GO" id="GO:0003676">
    <property type="term" value="F:nucleic acid binding"/>
    <property type="evidence" value="ECO:0007669"/>
    <property type="project" value="InterPro"/>
</dbReference>
<dbReference type="CDD" id="cd10507">
    <property type="entry name" value="Zn-ribbon_RPA12"/>
    <property type="match status" value="1"/>
</dbReference>
<dbReference type="InterPro" id="IPR012164">
    <property type="entry name" value="Rpa12/Rpb9/Rpc10/TFS"/>
</dbReference>
<dbReference type="KEGG" id="smo:SELMODRAFT_83849"/>
<keyword evidence="2 7" id="KW-0240">DNA-directed RNA polymerase</keyword>
<proteinExistence type="inferred from homology"/>
<dbReference type="HOGENOM" id="CLU_093932_1_2_1"/>
<feature type="binding site" evidence="8">
    <location>
        <position position="76"/>
    </location>
    <ligand>
        <name>Zn(2+)</name>
        <dbReference type="ChEBI" id="CHEBI:29105"/>
        <label>2</label>
    </ligand>
</feature>
<evidence type="ECO:0000313" key="13">
    <source>
        <dbReference type="Proteomes" id="UP000001514"/>
    </source>
</evidence>
<comment type="subcellular location">
    <subcellularLocation>
        <location evidence="1">Nucleus</location>
        <location evidence="1">Nucleolus</location>
    </subcellularLocation>
</comment>
<evidence type="ECO:0000256" key="5">
    <source>
        <dbReference type="ARBA" id="ARBA00022833"/>
    </source>
</evidence>
<dbReference type="Proteomes" id="UP000001514">
    <property type="component" value="Unassembled WGS sequence"/>
</dbReference>
<dbReference type="PROSITE" id="PS51133">
    <property type="entry name" value="ZF_TFIIS_2"/>
    <property type="match status" value="1"/>
</dbReference>
<feature type="binding site" evidence="8">
    <location>
        <position position="13"/>
    </location>
    <ligand>
        <name>Zn(2+)</name>
        <dbReference type="ChEBI" id="CHEBI:29105"/>
        <label>1</label>
    </ligand>
</feature>
<feature type="transmembrane region" description="Helical" evidence="10">
    <location>
        <begin position="43"/>
        <end position="61"/>
    </location>
</feature>
<keyword evidence="6 7" id="KW-0539">Nucleus</keyword>
<evidence type="ECO:0000256" key="4">
    <source>
        <dbReference type="ARBA" id="ARBA00022771"/>
    </source>
</evidence>
<comment type="function">
    <text evidence="7">DNA-dependent RNA polymerase catalyzes the transcription of DNA into RNA using the four ribonucleoside triphosphates as substrates.</text>
</comment>
<dbReference type="EMBL" id="GL377571">
    <property type="protein sequence ID" value="EFJ32874.1"/>
    <property type="molecule type" value="Genomic_DNA"/>
</dbReference>
<evidence type="ECO:0000256" key="8">
    <source>
        <dbReference type="PIRSR" id="PIRSR005586-1"/>
    </source>
</evidence>
<keyword evidence="5 8" id="KW-0862">Zinc</keyword>
<feature type="binding site" evidence="8">
    <location>
        <position position="79"/>
    </location>
    <ligand>
        <name>Zn(2+)</name>
        <dbReference type="ChEBI" id="CHEBI:29105"/>
        <label>2</label>
    </ligand>
</feature>
<name>D8R331_SELML</name>
<evidence type="ECO:0000256" key="3">
    <source>
        <dbReference type="ARBA" id="ARBA00022723"/>
    </source>
</evidence>
<dbReference type="InterPro" id="IPR001222">
    <property type="entry name" value="Znf_TFIIS"/>
</dbReference>
<dbReference type="eggNOG" id="KOG2907">
    <property type="taxonomic scope" value="Eukaryota"/>
</dbReference>
<evidence type="ECO:0000256" key="6">
    <source>
        <dbReference type="ARBA" id="ARBA00023242"/>
    </source>
</evidence>
<feature type="binding site" evidence="8">
    <location>
        <position position="30"/>
    </location>
    <ligand>
        <name>Zn(2+)</name>
        <dbReference type="ChEBI" id="CHEBI:29105"/>
        <label>1</label>
    </ligand>
</feature>
<feature type="binding site" evidence="8">
    <location>
        <position position="104"/>
    </location>
    <ligand>
        <name>Zn(2+)</name>
        <dbReference type="ChEBI" id="CHEBI:29105"/>
        <label>2</label>
    </ligand>
</feature>
<dbReference type="PIRSF" id="PIRSF005586">
    <property type="entry name" value="RNApol_RpoM"/>
    <property type="match status" value="1"/>
</dbReference>
<keyword evidence="7" id="KW-0804">Transcription</keyword>
<comment type="similarity">
    <text evidence="7">Belongs to the archaeal rpoM/eukaryotic RPA12/RPB9/RPC11 RNA polymerase family.</text>
</comment>
<dbReference type="GO" id="GO:0008270">
    <property type="term" value="F:zinc ion binding"/>
    <property type="evidence" value="ECO:0007669"/>
    <property type="project" value="UniProtKB-KW"/>
</dbReference>